<accession>A0A6I4W0G4</accession>
<dbReference type="RefSeq" id="WP_160802816.1">
    <property type="nucleotide sequence ID" value="NZ_WUUL01000014.1"/>
</dbReference>
<evidence type="ECO:0000313" key="2">
    <source>
        <dbReference type="Proteomes" id="UP000430692"/>
    </source>
</evidence>
<dbReference type="AlphaFoldDB" id="A0A6I4W0G4"/>
<reference evidence="1 2" key="1">
    <citation type="submission" date="2019-12" db="EMBL/GenBank/DDBJ databases">
        <title>Whole-genome analyses of novel actinobacteria.</title>
        <authorList>
            <person name="Sahin N."/>
            <person name="Saygin H."/>
        </authorList>
    </citation>
    <scope>NUCLEOTIDE SEQUENCE [LARGE SCALE GENOMIC DNA]</scope>
    <source>
        <strain evidence="1 2">KC615</strain>
    </source>
</reference>
<organism evidence="1 2">
    <name type="scientific">Shimazuella alba</name>
    <dbReference type="NCBI Taxonomy" id="2690964"/>
    <lineage>
        <taxon>Bacteria</taxon>
        <taxon>Bacillati</taxon>
        <taxon>Bacillota</taxon>
        <taxon>Bacilli</taxon>
        <taxon>Bacillales</taxon>
        <taxon>Thermoactinomycetaceae</taxon>
        <taxon>Shimazuella</taxon>
    </lineage>
</organism>
<name>A0A6I4W0G4_9BACL</name>
<dbReference type="Proteomes" id="UP000430692">
    <property type="component" value="Unassembled WGS sequence"/>
</dbReference>
<comment type="caution">
    <text evidence="1">The sequence shown here is derived from an EMBL/GenBank/DDBJ whole genome shotgun (WGS) entry which is preliminary data.</text>
</comment>
<evidence type="ECO:0008006" key="3">
    <source>
        <dbReference type="Google" id="ProtNLM"/>
    </source>
</evidence>
<proteinExistence type="predicted"/>
<protein>
    <recommendedName>
        <fullName evidence="3">ParB/Sulfiredoxin domain-containing protein</fullName>
    </recommendedName>
</protein>
<sequence length="190" mass="21961">MSFFYHCPTAPIDPDHKNPAKFFWTIPKCDYGCEPFSGYPTYLSASQLPKLHHHERVNFYREKIQRGESLSGIAFYSGDGLVSSLLDGHHRATASYLEQALFPCLTIVPLSNLHNSINTFPIRYFQKSKLDRYSHYLKEQKMSAEDTNLVDKFMGNKIYWDTSYLPSDINAGASKYQRFFYDTVGFNLIL</sequence>
<keyword evidence="2" id="KW-1185">Reference proteome</keyword>
<evidence type="ECO:0000313" key="1">
    <source>
        <dbReference type="EMBL" id="MXQ55466.1"/>
    </source>
</evidence>
<gene>
    <name evidence="1" type="ORF">GSM42_17430</name>
</gene>
<dbReference type="EMBL" id="WUUL01000014">
    <property type="protein sequence ID" value="MXQ55466.1"/>
    <property type="molecule type" value="Genomic_DNA"/>
</dbReference>